<dbReference type="EMBL" id="CAJNOM010000088">
    <property type="protein sequence ID" value="CAF1019359.1"/>
    <property type="molecule type" value="Genomic_DNA"/>
</dbReference>
<feature type="signal peptide" evidence="2">
    <location>
        <begin position="1"/>
        <end position="18"/>
    </location>
</feature>
<reference evidence="3" key="1">
    <citation type="submission" date="2021-02" db="EMBL/GenBank/DDBJ databases">
        <authorList>
            <person name="Nowell W R."/>
        </authorList>
    </citation>
    <scope>NUCLEOTIDE SEQUENCE</scope>
</reference>
<feature type="chain" id="PRO_5032952285" evidence="2">
    <location>
        <begin position="19"/>
        <end position="115"/>
    </location>
</feature>
<accession>A0A814IB09</accession>
<feature type="compositionally biased region" description="Pro residues" evidence="1">
    <location>
        <begin position="105"/>
        <end position="115"/>
    </location>
</feature>
<dbReference type="AlphaFoldDB" id="A0A814IB09"/>
<organism evidence="3 4">
    <name type="scientific">Adineta steineri</name>
    <dbReference type="NCBI Taxonomy" id="433720"/>
    <lineage>
        <taxon>Eukaryota</taxon>
        <taxon>Metazoa</taxon>
        <taxon>Spiralia</taxon>
        <taxon>Gnathifera</taxon>
        <taxon>Rotifera</taxon>
        <taxon>Eurotatoria</taxon>
        <taxon>Bdelloidea</taxon>
        <taxon>Adinetida</taxon>
        <taxon>Adinetidae</taxon>
        <taxon>Adineta</taxon>
    </lineage>
</organism>
<comment type="caution">
    <text evidence="3">The sequence shown here is derived from an EMBL/GenBank/DDBJ whole genome shotgun (WGS) entry which is preliminary data.</text>
</comment>
<protein>
    <submittedName>
        <fullName evidence="3">Uncharacterized protein</fullName>
    </submittedName>
</protein>
<feature type="region of interest" description="Disordered" evidence="1">
    <location>
        <begin position="89"/>
        <end position="115"/>
    </location>
</feature>
<evidence type="ECO:0000256" key="2">
    <source>
        <dbReference type="SAM" id="SignalP"/>
    </source>
</evidence>
<name>A0A814IB09_9BILA</name>
<evidence type="ECO:0000313" key="3">
    <source>
        <dbReference type="EMBL" id="CAF1019359.1"/>
    </source>
</evidence>
<evidence type="ECO:0000256" key="1">
    <source>
        <dbReference type="SAM" id="MobiDB-lite"/>
    </source>
</evidence>
<sequence length="115" mass="13698">MIVIGIVLNVLFCSTTNSRRFSRIKKQIKIESTKYSNQSIDWNINKIKNFSKLNRKDSFNFIDYNFEILIELLHNNDLPKYEDIHFNQNNDAYHSTSNEEEQEQIPPPPYSSFYT</sequence>
<proteinExistence type="predicted"/>
<keyword evidence="4" id="KW-1185">Reference proteome</keyword>
<gene>
    <name evidence="3" type="ORF">QVE165_LOCUS15910</name>
</gene>
<evidence type="ECO:0000313" key="4">
    <source>
        <dbReference type="Proteomes" id="UP000663832"/>
    </source>
</evidence>
<keyword evidence="2" id="KW-0732">Signal</keyword>
<dbReference type="Proteomes" id="UP000663832">
    <property type="component" value="Unassembled WGS sequence"/>
</dbReference>